<dbReference type="SUPFAM" id="SSF56349">
    <property type="entry name" value="DNA breaking-rejoining enzymes"/>
    <property type="match status" value="1"/>
</dbReference>
<gene>
    <name evidence="7" type="ORF">DOQ08_00088</name>
</gene>
<dbReference type="Pfam" id="PF13495">
    <property type="entry name" value="Phage_int_SAM_4"/>
    <property type="match status" value="1"/>
</dbReference>
<protein>
    <submittedName>
        <fullName evidence="7">Site-specific tyrosine recombinase XerD</fullName>
    </submittedName>
</protein>
<dbReference type="Proteomes" id="UP000265903">
    <property type="component" value="Unassembled WGS sequence"/>
</dbReference>
<keyword evidence="3 5" id="KW-0238">DNA-binding</keyword>
<dbReference type="InterPro" id="IPR046668">
    <property type="entry name" value="DUF6538"/>
</dbReference>
<dbReference type="RefSeq" id="WP_133297151.1">
    <property type="nucleotide sequence ID" value="NZ_QMDL01000001.1"/>
</dbReference>
<dbReference type="InterPro" id="IPR050090">
    <property type="entry name" value="Tyrosine_recombinase_XerCD"/>
</dbReference>
<feature type="domain" description="Core-binding (CB)" evidence="6">
    <location>
        <begin position="201"/>
        <end position="293"/>
    </location>
</feature>
<dbReference type="PANTHER" id="PTHR30349">
    <property type="entry name" value="PHAGE INTEGRASE-RELATED"/>
    <property type="match status" value="1"/>
</dbReference>
<dbReference type="Gene3D" id="1.10.443.10">
    <property type="entry name" value="Intergrase catalytic core"/>
    <property type="match status" value="1"/>
</dbReference>
<name>A0A3M2RJC1_9GAMM</name>
<keyword evidence="4" id="KW-0233">DNA recombination</keyword>
<dbReference type="PANTHER" id="PTHR30349:SF41">
    <property type="entry name" value="INTEGRASE_RECOMBINASE PROTEIN MJ0367-RELATED"/>
    <property type="match status" value="1"/>
</dbReference>
<dbReference type="Gene3D" id="1.10.150.130">
    <property type="match status" value="1"/>
</dbReference>
<keyword evidence="8" id="KW-1185">Reference proteome</keyword>
<dbReference type="InterPro" id="IPR004107">
    <property type="entry name" value="Integrase_SAM-like_N"/>
</dbReference>
<evidence type="ECO:0000256" key="1">
    <source>
        <dbReference type="ARBA" id="ARBA00008857"/>
    </source>
</evidence>
<dbReference type="InterPro" id="IPR010998">
    <property type="entry name" value="Integrase_recombinase_N"/>
</dbReference>
<keyword evidence="2" id="KW-0229">DNA integration</keyword>
<evidence type="ECO:0000256" key="4">
    <source>
        <dbReference type="ARBA" id="ARBA00023172"/>
    </source>
</evidence>
<dbReference type="GO" id="GO:0006310">
    <property type="term" value="P:DNA recombination"/>
    <property type="evidence" value="ECO:0007669"/>
    <property type="project" value="UniProtKB-KW"/>
</dbReference>
<evidence type="ECO:0000256" key="3">
    <source>
        <dbReference type="ARBA" id="ARBA00023125"/>
    </source>
</evidence>
<dbReference type="InterPro" id="IPR011010">
    <property type="entry name" value="DNA_brk_join_enz"/>
</dbReference>
<dbReference type="OrthoDB" id="9784724at2"/>
<comment type="similarity">
    <text evidence="1">Belongs to the 'phage' integrase family.</text>
</comment>
<comment type="caution">
    <text evidence="7">The sequence shown here is derived from an EMBL/GenBank/DDBJ whole genome shotgun (WGS) entry which is preliminary data.</text>
</comment>
<dbReference type="PROSITE" id="PS51900">
    <property type="entry name" value="CB"/>
    <property type="match status" value="1"/>
</dbReference>
<evidence type="ECO:0000259" key="6">
    <source>
        <dbReference type="PROSITE" id="PS51900"/>
    </source>
</evidence>
<dbReference type="EMBL" id="QMDL01000001">
    <property type="protein sequence ID" value="RMJ05421.1"/>
    <property type="molecule type" value="Genomic_DNA"/>
</dbReference>
<dbReference type="AlphaFoldDB" id="A0A3M2RJC1"/>
<dbReference type="GO" id="GO:0015074">
    <property type="term" value="P:DNA integration"/>
    <property type="evidence" value="ECO:0007669"/>
    <property type="project" value="UniProtKB-KW"/>
</dbReference>
<accession>A0A3M2RJC1</accession>
<reference evidence="7 8" key="1">
    <citation type="submission" date="2018-08" db="EMBL/GenBank/DDBJ databases">
        <title>Whole Genome Sequence of the Moderate Halophilic Marine Bacterium Marinobacter litoralis Sw-45.</title>
        <authorList>
            <person name="Musa H."/>
        </authorList>
    </citation>
    <scope>NUCLEOTIDE SEQUENCE [LARGE SCALE GENOMIC DNA]</scope>
    <source>
        <strain evidence="7 8">Sw-45</strain>
    </source>
</reference>
<dbReference type="InterPro" id="IPR013762">
    <property type="entry name" value="Integrase-like_cat_sf"/>
</dbReference>
<evidence type="ECO:0000256" key="2">
    <source>
        <dbReference type="ARBA" id="ARBA00022908"/>
    </source>
</evidence>
<dbReference type="InterPro" id="IPR044068">
    <property type="entry name" value="CB"/>
</dbReference>
<organism evidence="7 8">
    <name type="scientific">Marinobacter litoralis</name>
    <dbReference type="NCBI Taxonomy" id="187981"/>
    <lineage>
        <taxon>Bacteria</taxon>
        <taxon>Pseudomonadati</taxon>
        <taxon>Pseudomonadota</taxon>
        <taxon>Gammaproteobacteria</taxon>
        <taxon>Pseudomonadales</taxon>
        <taxon>Marinobacteraceae</taxon>
        <taxon>Marinobacter</taxon>
    </lineage>
</organism>
<evidence type="ECO:0000313" key="8">
    <source>
        <dbReference type="Proteomes" id="UP000265903"/>
    </source>
</evidence>
<evidence type="ECO:0000256" key="5">
    <source>
        <dbReference type="PROSITE-ProRule" id="PRU01248"/>
    </source>
</evidence>
<dbReference type="GO" id="GO:0003677">
    <property type="term" value="F:DNA binding"/>
    <property type="evidence" value="ECO:0007669"/>
    <property type="project" value="UniProtKB-UniRule"/>
</dbReference>
<sequence length="527" mass="60489">MGLRMCTPKRHPNSSNYWIRKRVPDELRPILQKREIKKSLATSDPREAKRRASAVCAEIDTIFEKARRSLKMGASEIEALKGEYLRERVEAIIKEAQRHQWKPEDLENATLSLSDKIERNIPANLDEQEYEEWRSDQASRLGLKAITPILKRRNLTPPPGIATRLGEEAFRAEYDAYRAAYANLFGDPEWNPPRYASRTMEEASTVLELFEEYAKNSELAPRTIDSWRTYLTRANSFFKSKTAGDIKKQDVRAFAEALQQGDKSATPTGKALSVKSINDNYLASLSAVYKWAIERDRLTFDPTKGVRLKERGRTTLPIIQYTREEVATILTATRVKPESRVKPETANVRRWVPWLCAFTGARISEILWLKREDIQETQGIHYINIRPDIETGRGTKTRSSIRFVPLHPAIINEGFLEYWKSVPKSETYLFPGNWSDKSGDRTKSPANKLREWLKAQLPKANWTQLNPNHSFRHWLTAECRIAKIDGDYARALTGHKQKDAHGDYGPGTVPILYNELKLIPSPVAPRM</sequence>
<dbReference type="Pfam" id="PF20172">
    <property type="entry name" value="DUF6538"/>
    <property type="match status" value="1"/>
</dbReference>
<proteinExistence type="inferred from homology"/>
<evidence type="ECO:0000313" key="7">
    <source>
        <dbReference type="EMBL" id="RMJ05421.1"/>
    </source>
</evidence>
<dbReference type="CDD" id="cd01184">
    <property type="entry name" value="INT_C_like_1"/>
    <property type="match status" value="1"/>
</dbReference>